<keyword evidence="2" id="KW-1185">Reference proteome</keyword>
<dbReference type="OrthoDB" id="5986507at2759"/>
<dbReference type="AlphaFoldDB" id="A0A7D9HJ13"/>
<dbReference type="EMBL" id="CACRXK020000980">
    <property type="protein sequence ID" value="CAB3986220.1"/>
    <property type="molecule type" value="Genomic_DNA"/>
</dbReference>
<dbReference type="PANTHER" id="PTHR33332">
    <property type="entry name" value="REVERSE TRANSCRIPTASE DOMAIN-CONTAINING PROTEIN"/>
    <property type="match status" value="1"/>
</dbReference>
<evidence type="ECO:0000313" key="1">
    <source>
        <dbReference type="EMBL" id="CAB3986220.1"/>
    </source>
</evidence>
<name>A0A7D9HJ13_PARCT</name>
<dbReference type="CDD" id="cd01650">
    <property type="entry name" value="RT_nLTR_like"/>
    <property type="match status" value="1"/>
</dbReference>
<reference evidence="1" key="1">
    <citation type="submission" date="2020-04" db="EMBL/GenBank/DDBJ databases">
        <authorList>
            <person name="Alioto T."/>
            <person name="Alioto T."/>
            <person name="Gomez Garrido J."/>
        </authorList>
    </citation>
    <scope>NUCLEOTIDE SEQUENCE</scope>
    <source>
        <strain evidence="1">A484AB</strain>
    </source>
</reference>
<organism evidence="1 2">
    <name type="scientific">Paramuricea clavata</name>
    <name type="common">Red gorgonian</name>
    <name type="synonym">Violescent sea-whip</name>
    <dbReference type="NCBI Taxonomy" id="317549"/>
    <lineage>
        <taxon>Eukaryota</taxon>
        <taxon>Metazoa</taxon>
        <taxon>Cnidaria</taxon>
        <taxon>Anthozoa</taxon>
        <taxon>Octocorallia</taxon>
        <taxon>Malacalcyonacea</taxon>
        <taxon>Plexauridae</taxon>
        <taxon>Paramuricea</taxon>
    </lineage>
</organism>
<accession>A0A7D9HJ13</accession>
<gene>
    <name evidence="1" type="ORF">PACLA_8A036319</name>
</gene>
<evidence type="ECO:0000313" key="2">
    <source>
        <dbReference type="Proteomes" id="UP001152795"/>
    </source>
</evidence>
<comment type="caution">
    <text evidence="1">The sequence shown here is derived from an EMBL/GenBank/DDBJ whole genome shotgun (WGS) entry which is preliminary data.</text>
</comment>
<proteinExistence type="predicted"/>
<dbReference type="PROSITE" id="PS50878">
    <property type="entry name" value="RT_POL"/>
    <property type="match status" value="1"/>
</dbReference>
<dbReference type="Proteomes" id="UP001152795">
    <property type="component" value="Unassembled WGS sequence"/>
</dbReference>
<dbReference type="InterPro" id="IPR043502">
    <property type="entry name" value="DNA/RNA_pol_sf"/>
</dbReference>
<sequence length="320" mass="36991">MHKKKADLFNEYFVSEANVDDAYHELPVLDYYSNHTDKTLSIVQTTEEEVINLLYKVDITKASGHDGIGNRIIKLCSRGIAKTFTCLINTSLRIGEYPTEWKKANVTPVYKKDDHQYKKNYRPISLLPSISKIPEKIVFTRLYEFLLEIRFLNDFQSGFRPGDSTVNQLTYIVHKIYEALEMGKEVRMVFLDFSKAFDKVWHKGLLYKLKSLGVKDPLLSWFCSYLSDRKQRVIIEGQCSSWLSVEAGVPQVSVLGPLLFLIYINDISSNIVSDCFLYADDTSLLEIVDNLSSFDSRLNEDLNSINQWCMEWLMELNPTK</sequence>
<protein>
    <submittedName>
        <fullName evidence="1">Uncharacterized protein</fullName>
    </submittedName>
</protein>
<dbReference type="InterPro" id="IPR000477">
    <property type="entry name" value="RT_dom"/>
</dbReference>
<dbReference type="Pfam" id="PF00078">
    <property type="entry name" value="RVT_1"/>
    <property type="match status" value="1"/>
</dbReference>
<dbReference type="SUPFAM" id="SSF56672">
    <property type="entry name" value="DNA/RNA polymerases"/>
    <property type="match status" value="1"/>
</dbReference>